<dbReference type="Proteomes" id="UP001293254">
    <property type="component" value="Unassembled WGS sequence"/>
</dbReference>
<dbReference type="Gene3D" id="1.10.245.10">
    <property type="entry name" value="SWIB/MDM2 domain"/>
    <property type="match status" value="1"/>
</dbReference>
<dbReference type="PROSITE" id="PS51925">
    <property type="entry name" value="SWIB_MDM2"/>
    <property type="match status" value="1"/>
</dbReference>
<feature type="domain" description="DM2" evidence="2">
    <location>
        <begin position="64"/>
        <end position="142"/>
    </location>
</feature>
<evidence type="ECO:0000259" key="2">
    <source>
        <dbReference type="PROSITE" id="PS51925"/>
    </source>
</evidence>
<reference evidence="3" key="2">
    <citation type="journal article" date="2024" name="Plant">
        <title>Genomic evolution and insights into agronomic trait innovations of Sesamum species.</title>
        <authorList>
            <person name="Miao H."/>
            <person name="Wang L."/>
            <person name="Qu L."/>
            <person name="Liu H."/>
            <person name="Sun Y."/>
            <person name="Le M."/>
            <person name="Wang Q."/>
            <person name="Wei S."/>
            <person name="Zheng Y."/>
            <person name="Lin W."/>
            <person name="Duan Y."/>
            <person name="Cao H."/>
            <person name="Xiong S."/>
            <person name="Wang X."/>
            <person name="Wei L."/>
            <person name="Li C."/>
            <person name="Ma Q."/>
            <person name="Ju M."/>
            <person name="Zhao R."/>
            <person name="Li G."/>
            <person name="Mu C."/>
            <person name="Tian Q."/>
            <person name="Mei H."/>
            <person name="Zhang T."/>
            <person name="Gao T."/>
            <person name="Zhang H."/>
        </authorList>
    </citation>
    <scope>NUCLEOTIDE SEQUENCE</scope>
    <source>
        <strain evidence="3">3651</strain>
    </source>
</reference>
<dbReference type="SUPFAM" id="SSF47592">
    <property type="entry name" value="SWIB/MDM2 domain"/>
    <property type="match status" value="1"/>
</dbReference>
<dbReference type="Pfam" id="PF02201">
    <property type="entry name" value="SWIB"/>
    <property type="match status" value="1"/>
</dbReference>
<sequence length="144" mass="15307">MSTPSGFFRASRAVLAAARSATPFTKPDISPSSTKKPTVAAAASSAATSKSPKVTKEKKASTSGIMKPTPVSLALQSVVGAPEVSRVEAVKKIWAYIKLHNLQNPSNKKEIICDAKLKKLFNGKDKVGFLEVAKLLSPHFVKTN</sequence>
<evidence type="ECO:0000256" key="1">
    <source>
        <dbReference type="SAM" id="MobiDB-lite"/>
    </source>
</evidence>
<gene>
    <name evidence="3" type="ORF">Salat_2850600</name>
</gene>
<dbReference type="InterPro" id="IPR036885">
    <property type="entry name" value="SWIB_MDM2_dom_sf"/>
</dbReference>
<dbReference type="AlphaFoldDB" id="A0AAE1XN21"/>
<keyword evidence="4" id="KW-1185">Reference proteome</keyword>
<feature type="compositionally biased region" description="Low complexity" evidence="1">
    <location>
        <begin position="32"/>
        <end position="52"/>
    </location>
</feature>
<evidence type="ECO:0000313" key="3">
    <source>
        <dbReference type="EMBL" id="KAK4414376.1"/>
    </source>
</evidence>
<accession>A0AAE1XN21</accession>
<protein>
    <submittedName>
        <fullName evidence="3">Upstream activation factor subunit UAF30</fullName>
    </submittedName>
</protein>
<reference evidence="3" key="1">
    <citation type="submission" date="2020-06" db="EMBL/GenBank/DDBJ databases">
        <authorList>
            <person name="Li T."/>
            <person name="Hu X."/>
            <person name="Zhang T."/>
            <person name="Song X."/>
            <person name="Zhang H."/>
            <person name="Dai N."/>
            <person name="Sheng W."/>
            <person name="Hou X."/>
            <person name="Wei L."/>
        </authorList>
    </citation>
    <scope>NUCLEOTIDE SEQUENCE</scope>
    <source>
        <strain evidence="3">3651</strain>
        <tissue evidence="3">Leaf</tissue>
    </source>
</reference>
<dbReference type="SMART" id="SM00151">
    <property type="entry name" value="SWIB"/>
    <property type="match status" value="1"/>
</dbReference>
<comment type="caution">
    <text evidence="3">The sequence shown here is derived from an EMBL/GenBank/DDBJ whole genome shotgun (WGS) entry which is preliminary data.</text>
</comment>
<dbReference type="EMBL" id="JACGWO010000012">
    <property type="protein sequence ID" value="KAK4414376.1"/>
    <property type="molecule type" value="Genomic_DNA"/>
</dbReference>
<organism evidence="3 4">
    <name type="scientific">Sesamum alatum</name>
    <dbReference type="NCBI Taxonomy" id="300844"/>
    <lineage>
        <taxon>Eukaryota</taxon>
        <taxon>Viridiplantae</taxon>
        <taxon>Streptophyta</taxon>
        <taxon>Embryophyta</taxon>
        <taxon>Tracheophyta</taxon>
        <taxon>Spermatophyta</taxon>
        <taxon>Magnoliopsida</taxon>
        <taxon>eudicotyledons</taxon>
        <taxon>Gunneridae</taxon>
        <taxon>Pentapetalae</taxon>
        <taxon>asterids</taxon>
        <taxon>lamiids</taxon>
        <taxon>Lamiales</taxon>
        <taxon>Pedaliaceae</taxon>
        <taxon>Sesamum</taxon>
    </lineage>
</organism>
<dbReference type="InterPro" id="IPR019835">
    <property type="entry name" value="SWIB_domain"/>
</dbReference>
<proteinExistence type="predicted"/>
<dbReference type="PANTHER" id="PTHR13844">
    <property type="entry name" value="SWI/SNF-RELATED MATRIX-ASSOCIATED ACTIN-DEPENDENT REGULATOR OF CHROMATIN SUBFAMILY D"/>
    <property type="match status" value="1"/>
</dbReference>
<evidence type="ECO:0000313" key="4">
    <source>
        <dbReference type="Proteomes" id="UP001293254"/>
    </source>
</evidence>
<dbReference type="CDD" id="cd10567">
    <property type="entry name" value="SWIB-MDM2_like"/>
    <property type="match status" value="1"/>
</dbReference>
<name>A0AAE1XN21_9LAMI</name>
<dbReference type="InterPro" id="IPR003121">
    <property type="entry name" value="SWIB_MDM2_domain"/>
</dbReference>
<feature type="region of interest" description="Disordered" evidence="1">
    <location>
        <begin position="23"/>
        <end position="65"/>
    </location>
</feature>